<keyword evidence="9" id="KW-1185">Reference proteome</keyword>
<dbReference type="Gene3D" id="2.40.50.140">
    <property type="entry name" value="Nucleic acid-binding proteins"/>
    <property type="match status" value="1"/>
</dbReference>
<sequence length="303" mass="33831">MCFHRVFSMSLTQLCSHAPQGGIVAEDTIPTWRKNYVCVLVLQASVREEKKLLVENARLKNDIADLRVQLQEKNKRKIAKALFAPVPPTAKPALSLPVRQSDSASPASALEERAERPWRRRRGERRGEDTQRHTLSLGEEPRVDVSRLDIRIGRVLSIRRHPLAETLSVQVVELGEPAPRTVVSKLNQKQDLCGNLVVVLCNVRPCKLKGVVSQARLLCCSTSDDNIEMLAPPPGSIPGDRVTFNNYPGEPDRELVSKDRVWEILQPDLQTDGRGVASYKGAWFEVKGKGLCRIPTLTNCSIH</sequence>
<evidence type="ECO:0000256" key="2">
    <source>
        <dbReference type="ARBA" id="ARBA00022884"/>
    </source>
</evidence>
<keyword evidence="5" id="KW-0175">Coiled coil</keyword>
<keyword evidence="1 4" id="KW-0820">tRNA-binding</keyword>
<keyword evidence="2 4" id="KW-0694">RNA-binding</keyword>
<dbReference type="Proteomes" id="UP000694546">
    <property type="component" value="Chromosome 17"/>
</dbReference>
<evidence type="ECO:0000256" key="1">
    <source>
        <dbReference type="ARBA" id="ARBA00022555"/>
    </source>
</evidence>
<evidence type="ECO:0000256" key="6">
    <source>
        <dbReference type="SAM" id="MobiDB-lite"/>
    </source>
</evidence>
<evidence type="ECO:0000313" key="9">
    <source>
        <dbReference type="Proteomes" id="UP000694546"/>
    </source>
</evidence>
<protein>
    <recommendedName>
        <fullName evidence="7">tRNA-binding domain-containing protein</fullName>
    </recommendedName>
</protein>
<dbReference type="InterPro" id="IPR012340">
    <property type="entry name" value="NA-bd_OB-fold"/>
</dbReference>
<proteinExistence type="predicted"/>
<dbReference type="Ensembl" id="ENSGMOT00000007556.2">
    <property type="protein sequence ID" value="ENSGMOP00000007347.2"/>
    <property type="gene ID" value="ENSGMOG00000006919.2"/>
</dbReference>
<reference evidence="8" key="1">
    <citation type="submission" date="2025-08" db="UniProtKB">
        <authorList>
            <consortium name="Ensembl"/>
        </authorList>
    </citation>
    <scope>IDENTIFICATION</scope>
</reference>
<evidence type="ECO:0000259" key="7">
    <source>
        <dbReference type="PROSITE" id="PS50886"/>
    </source>
</evidence>
<keyword evidence="3" id="KW-0648">Protein biosynthesis</keyword>
<evidence type="ECO:0000256" key="4">
    <source>
        <dbReference type="PROSITE-ProRule" id="PRU00209"/>
    </source>
</evidence>
<dbReference type="PANTHER" id="PTHR11586:SF42">
    <property type="entry name" value="AMINOACYL TRNA SYNTHASE COMPLEX-INTERACTING MULTIFUNCTIONAL PROTEIN 1"/>
    <property type="match status" value="1"/>
</dbReference>
<dbReference type="InterPro" id="IPR051270">
    <property type="entry name" value="Tyrosine-tRNA_ligase_regulator"/>
</dbReference>
<dbReference type="GO" id="GO:0006412">
    <property type="term" value="P:translation"/>
    <property type="evidence" value="ECO:0007669"/>
    <property type="project" value="UniProtKB-KW"/>
</dbReference>
<feature type="coiled-coil region" evidence="5">
    <location>
        <begin position="49"/>
        <end position="76"/>
    </location>
</feature>
<accession>A0A8C4Z780</accession>
<dbReference type="GO" id="GO:0000049">
    <property type="term" value="F:tRNA binding"/>
    <property type="evidence" value="ECO:0007669"/>
    <property type="project" value="UniProtKB-UniRule"/>
</dbReference>
<dbReference type="GeneTree" id="ENSGT00940000154950"/>
<dbReference type="PANTHER" id="PTHR11586">
    <property type="entry name" value="TRNA-AMINOACYLATION COFACTOR ARC1 FAMILY MEMBER"/>
    <property type="match status" value="1"/>
</dbReference>
<reference evidence="8" key="2">
    <citation type="submission" date="2025-09" db="UniProtKB">
        <authorList>
            <consortium name="Ensembl"/>
        </authorList>
    </citation>
    <scope>IDENTIFICATION</scope>
</reference>
<dbReference type="Pfam" id="PF01588">
    <property type="entry name" value="tRNA_bind"/>
    <property type="match status" value="1"/>
</dbReference>
<dbReference type="InterPro" id="IPR002547">
    <property type="entry name" value="tRNA-bd_dom"/>
</dbReference>
<dbReference type="SUPFAM" id="SSF50249">
    <property type="entry name" value="Nucleic acid-binding proteins"/>
    <property type="match status" value="1"/>
</dbReference>
<organism evidence="8 9">
    <name type="scientific">Gadus morhua</name>
    <name type="common">Atlantic cod</name>
    <dbReference type="NCBI Taxonomy" id="8049"/>
    <lineage>
        <taxon>Eukaryota</taxon>
        <taxon>Metazoa</taxon>
        <taxon>Chordata</taxon>
        <taxon>Craniata</taxon>
        <taxon>Vertebrata</taxon>
        <taxon>Euteleostomi</taxon>
        <taxon>Actinopterygii</taxon>
        <taxon>Neopterygii</taxon>
        <taxon>Teleostei</taxon>
        <taxon>Neoteleostei</taxon>
        <taxon>Acanthomorphata</taxon>
        <taxon>Zeiogadaria</taxon>
        <taxon>Gadariae</taxon>
        <taxon>Gadiformes</taxon>
        <taxon>Gadoidei</taxon>
        <taxon>Gadidae</taxon>
        <taxon>Gadus</taxon>
    </lineage>
</organism>
<dbReference type="AlphaFoldDB" id="A0A8C4Z780"/>
<feature type="region of interest" description="Disordered" evidence="6">
    <location>
        <begin position="93"/>
        <end position="138"/>
    </location>
</feature>
<dbReference type="KEGG" id="gmh:115529664"/>
<dbReference type="PROSITE" id="PS50886">
    <property type="entry name" value="TRBD"/>
    <property type="match status" value="1"/>
</dbReference>
<evidence type="ECO:0000256" key="3">
    <source>
        <dbReference type="ARBA" id="ARBA00022917"/>
    </source>
</evidence>
<feature type="domain" description="TRNA-binding" evidence="7">
    <location>
        <begin position="144"/>
        <end position="243"/>
    </location>
</feature>
<name>A0A8C4Z780_GADMO</name>
<evidence type="ECO:0000256" key="5">
    <source>
        <dbReference type="SAM" id="Coils"/>
    </source>
</evidence>
<evidence type="ECO:0000313" key="8">
    <source>
        <dbReference type="Ensembl" id="ENSGMOP00000007347.2"/>
    </source>
</evidence>
<dbReference type="OMA" id="HEVSNHP"/>